<evidence type="ECO:0000256" key="9">
    <source>
        <dbReference type="SAM" id="Phobius"/>
    </source>
</evidence>
<gene>
    <name evidence="11" type="ORF">BT67DRAFT_451678</name>
</gene>
<evidence type="ECO:0000259" key="10">
    <source>
        <dbReference type="PROSITE" id="PS51758"/>
    </source>
</evidence>
<feature type="compositionally biased region" description="Low complexity" evidence="8">
    <location>
        <begin position="54"/>
        <end position="88"/>
    </location>
</feature>
<evidence type="ECO:0000313" key="12">
    <source>
        <dbReference type="Proteomes" id="UP001304895"/>
    </source>
</evidence>
<keyword evidence="4 9" id="KW-1133">Transmembrane helix</keyword>
<dbReference type="InterPro" id="IPR033122">
    <property type="entry name" value="LETM1-like_RBD"/>
</dbReference>
<keyword evidence="2 9" id="KW-0812">Transmembrane</keyword>
<protein>
    <recommendedName>
        <fullName evidence="10">Letm1 RBD domain-containing protein</fullName>
    </recommendedName>
</protein>
<dbReference type="GO" id="GO:0043022">
    <property type="term" value="F:ribosome binding"/>
    <property type="evidence" value="ECO:0007669"/>
    <property type="project" value="InterPro"/>
</dbReference>
<evidence type="ECO:0000256" key="5">
    <source>
        <dbReference type="ARBA" id="ARBA00023128"/>
    </source>
</evidence>
<evidence type="ECO:0000256" key="6">
    <source>
        <dbReference type="ARBA" id="ARBA00023136"/>
    </source>
</evidence>
<dbReference type="PROSITE" id="PS51758">
    <property type="entry name" value="LETM1_RBD"/>
    <property type="match status" value="1"/>
</dbReference>
<keyword evidence="5 7" id="KW-0496">Mitochondrion</keyword>
<keyword evidence="3" id="KW-0999">Mitochondrion inner membrane</keyword>
<dbReference type="GO" id="GO:0030003">
    <property type="term" value="P:intracellular monoatomic cation homeostasis"/>
    <property type="evidence" value="ECO:0007669"/>
    <property type="project" value="TreeGrafter"/>
</dbReference>
<dbReference type="AlphaFoldDB" id="A0AAN6UE84"/>
<accession>A0AAN6UE84</accession>
<evidence type="ECO:0000256" key="3">
    <source>
        <dbReference type="ARBA" id="ARBA00022792"/>
    </source>
</evidence>
<reference evidence="11" key="2">
    <citation type="submission" date="2023-05" db="EMBL/GenBank/DDBJ databases">
        <authorList>
            <consortium name="Lawrence Berkeley National Laboratory"/>
            <person name="Steindorff A."/>
            <person name="Hensen N."/>
            <person name="Bonometti L."/>
            <person name="Westerberg I."/>
            <person name="Brannstrom I.O."/>
            <person name="Guillou S."/>
            <person name="Cros-Aarteil S."/>
            <person name="Calhoun S."/>
            <person name="Haridas S."/>
            <person name="Kuo A."/>
            <person name="Mondo S."/>
            <person name="Pangilinan J."/>
            <person name="Riley R."/>
            <person name="Labutti K."/>
            <person name="Andreopoulos B."/>
            <person name="Lipzen A."/>
            <person name="Chen C."/>
            <person name="Yanf M."/>
            <person name="Daum C."/>
            <person name="Ng V."/>
            <person name="Clum A."/>
            <person name="Ohm R."/>
            <person name="Martin F."/>
            <person name="Silar P."/>
            <person name="Natvig D."/>
            <person name="Lalanne C."/>
            <person name="Gautier V."/>
            <person name="Ament-Velasquez S.L."/>
            <person name="Kruys A."/>
            <person name="Hutchinson M.I."/>
            <person name="Powell A.J."/>
            <person name="Barry K."/>
            <person name="Miller A.N."/>
            <person name="Grigoriev I.V."/>
            <person name="Debuchy R."/>
            <person name="Gladieux P."/>
            <person name="Thoren M.H."/>
            <person name="Johannesson H."/>
        </authorList>
    </citation>
    <scope>NUCLEOTIDE SEQUENCE</scope>
    <source>
        <strain evidence="11">CBS 123565</strain>
    </source>
</reference>
<dbReference type="GO" id="GO:0005743">
    <property type="term" value="C:mitochondrial inner membrane"/>
    <property type="evidence" value="ECO:0007669"/>
    <property type="project" value="UniProtKB-SubCell"/>
</dbReference>
<dbReference type="PANTHER" id="PTHR14009">
    <property type="entry name" value="LEUCINE ZIPPER-EF-HAND CONTAINING TRANSMEMBRANE PROTEIN"/>
    <property type="match status" value="1"/>
</dbReference>
<proteinExistence type="predicted"/>
<organism evidence="11 12">
    <name type="scientific">Trichocladium antarcticum</name>
    <dbReference type="NCBI Taxonomy" id="1450529"/>
    <lineage>
        <taxon>Eukaryota</taxon>
        <taxon>Fungi</taxon>
        <taxon>Dikarya</taxon>
        <taxon>Ascomycota</taxon>
        <taxon>Pezizomycotina</taxon>
        <taxon>Sordariomycetes</taxon>
        <taxon>Sordariomycetidae</taxon>
        <taxon>Sordariales</taxon>
        <taxon>Chaetomiaceae</taxon>
        <taxon>Trichocladium</taxon>
    </lineage>
</organism>
<evidence type="ECO:0000256" key="8">
    <source>
        <dbReference type="SAM" id="MobiDB-lite"/>
    </source>
</evidence>
<feature type="transmembrane region" description="Helical" evidence="9">
    <location>
        <begin position="185"/>
        <end position="206"/>
    </location>
</feature>
<evidence type="ECO:0000256" key="4">
    <source>
        <dbReference type="ARBA" id="ARBA00022989"/>
    </source>
</evidence>
<evidence type="ECO:0000256" key="1">
    <source>
        <dbReference type="ARBA" id="ARBA00004434"/>
    </source>
</evidence>
<feature type="domain" description="Letm1 RBD" evidence="10">
    <location>
        <begin position="181"/>
        <end position="370"/>
    </location>
</feature>
<dbReference type="PANTHER" id="PTHR14009:SF6">
    <property type="entry name" value="LETM1 RBD DOMAIN-CONTAINING PROTEIN"/>
    <property type="match status" value="1"/>
</dbReference>
<comment type="caution">
    <text evidence="11">The sequence shown here is derived from an EMBL/GenBank/DDBJ whole genome shotgun (WGS) entry which is preliminary data.</text>
</comment>
<evidence type="ECO:0000256" key="2">
    <source>
        <dbReference type="ARBA" id="ARBA00022692"/>
    </source>
</evidence>
<dbReference type="InterPro" id="IPR044202">
    <property type="entry name" value="LETM1/MDM38-like"/>
</dbReference>
<reference evidence="11" key="1">
    <citation type="journal article" date="2023" name="Mol. Phylogenet. Evol.">
        <title>Genome-scale phylogeny and comparative genomics of the fungal order Sordariales.</title>
        <authorList>
            <person name="Hensen N."/>
            <person name="Bonometti L."/>
            <person name="Westerberg I."/>
            <person name="Brannstrom I.O."/>
            <person name="Guillou S."/>
            <person name="Cros-Aarteil S."/>
            <person name="Calhoun S."/>
            <person name="Haridas S."/>
            <person name="Kuo A."/>
            <person name="Mondo S."/>
            <person name="Pangilinan J."/>
            <person name="Riley R."/>
            <person name="LaButti K."/>
            <person name="Andreopoulos B."/>
            <person name="Lipzen A."/>
            <person name="Chen C."/>
            <person name="Yan M."/>
            <person name="Daum C."/>
            <person name="Ng V."/>
            <person name="Clum A."/>
            <person name="Steindorff A."/>
            <person name="Ohm R.A."/>
            <person name="Martin F."/>
            <person name="Silar P."/>
            <person name="Natvig D.O."/>
            <person name="Lalanne C."/>
            <person name="Gautier V."/>
            <person name="Ament-Velasquez S.L."/>
            <person name="Kruys A."/>
            <person name="Hutchinson M.I."/>
            <person name="Powell A.J."/>
            <person name="Barry K."/>
            <person name="Miller A.N."/>
            <person name="Grigoriev I.V."/>
            <person name="Debuchy R."/>
            <person name="Gladieux P."/>
            <person name="Hiltunen Thoren M."/>
            <person name="Johannesson H."/>
        </authorList>
    </citation>
    <scope>NUCLEOTIDE SEQUENCE</scope>
    <source>
        <strain evidence="11">CBS 123565</strain>
    </source>
</reference>
<name>A0AAN6UE84_9PEZI</name>
<sequence length="370" mass="40396">MGHNTLIGSAIRANPLQLTKHHAQLSSVARPSALSSQRRLPRHAFTPRSYASVRSPPQQQPTTSTARPTTAATQQPHTLSPAAANPPYTTRPPPLTLPVRAKRATFAYTVAKALAYVKFYKTGLKQIITNTRLLHGRSPLPGAGAEAGAGAAKDDGSPLPPLRPYEGTRAHLHLRQRWAHDMRRLPLFAVVLLVCGEFTPLVVLLMPRAVPLTCRIPTQTAKLAARREAALREGRALVRAAGQGRGRVGDGDGDGDWDVDGRALARILGVQGGRFTPSFVVAPRVLRRLRFLGVDDALLVQAGGAEALVEEELRLACVDRAITVLAREESELRKSLARWLRLTDARRLGEDESQKAMLRLLLTEESEWED</sequence>
<dbReference type="Pfam" id="PF07766">
    <property type="entry name" value="LETM1_RBD"/>
    <property type="match status" value="1"/>
</dbReference>
<keyword evidence="12" id="KW-1185">Reference proteome</keyword>
<feature type="region of interest" description="Disordered" evidence="8">
    <location>
        <begin position="45"/>
        <end position="96"/>
    </location>
</feature>
<comment type="subcellular location">
    <subcellularLocation>
        <location evidence="1">Mitochondrion inner membrane</location>
        <topology evidence="1">Single-pass membrane protein</topology>
    </subcellularLocation>
</comment>
<dbReference type="EMBL" id="MU853424">
    <property type="protein sequence ID" value="KAK4131397.1"/>
    <property type="molecule type" value="Genomic_DNA"/>
</dbReference>
<keyword evidence="6 9" id="KW-0472">Membrane</keyword>
<dbReference type="Proteomes" id="UP001304895">
    <property type="component" value="Unassembled WGS sequence"/>
</dbReference>
<evidence type="ECO:0000313" key="11">
    <source>
        <dbReference type="EMBL" id="KAK4131397.1"/>
    </source>
</evidence>
<evidence type="ECO:0000256" key="7">
    <source>
        <dbReference type="PROSITE-ProRule" id="PRU01094"/>
    </source>
</evidence>